<sequence length="339" mass="38036">MIQMSIWDGPSDDSTSVVSNHRPLDAAIDQLCRTNKTLEEYNTALARENASLKNLLATHNTAWPANKNLSTIAASDSSTTRSNPELPLEVKLRIIRFALQLAHQIIDPGVKILKSNVTDMEHAEQKKLPVQLLRLSKFFYKEGQRSLFADNRFIFTQVSSLKWFVSTHPRSCAQLGHLELRIVGNTTTTKVLAKLSHWALTSELNKKLPATFGESEGSEVRFHIASGLPVENVEGDYRILLSRRTEENLDEYEGIIGHHDIDLDEDELTDIYGPIRDGWGPDILTAWDADEYGGPDARICSNCSGMYGDCKTEPETRISLERDGQLGAENEICQGDRRR</sequence>
<keyword evidence="2" id="KW-1185">Reference proteome</keyword>
<gene>
    <name evidence="1" type="ORF">BCON_0094g00310</name>
</gene>
<accession>A0A4Z1I1D7</accession>
<reference evidence="1 2" key="1">
    <citation type="submission" date="2017-12" db="EMBL/GenBank/DDBJ databases">
        <title>Comparative genomics of Botrytis spp.</title>
        <authorList>
            <person name="Valero-Jimenez C.A."/>
            <person name="Tapia P."/>
            <person name="Veloso J."/>
            <person name="Silva-Moreno E."/>
            <person name="Staats M."/>
            <person name="Valdes J.H."/>
            <person name="Van Kan J.A.L."/>
        </authorList>
    </citation>
    <scope>NUCLEOTIDE SEQUENCE [LARGE SCALE GENOMIC DNA]</scope>
    <source>
        <strain evidence="1 2">MUCL11595</strain>
    </source>
</reference>
<comment type="caution">
    <text evidence="1">The sequence shown here is derived from an EMBL/GenBank/DDBJ whole genome shotgun (WGS) entry which is preliminary data.</text>
</comment>
<evidence type="ECO:0000313" key="2">
    <source>
        <dbReference type="Proteomes" id="UP000297527"/>
    </source>
</evidence>
<dbReference type="EMBL" id="PQXN01000094">
    <property type="protein sequence ID" value="TGO55281.1"/>
    <property type="molecule type" value="Genomic_DNA"/>
</dbReference>
<protein>
    <submittedName>
        <fullName evidence="1">Uncharacterized protein</fullName>
    </submittedName>
</protein>
<dbReference type="AlphaFoldDB" id="A0A4Z1I1D7"/>
<name>A0A4Z1I1D7_9HELO</name>
<proteinExistence type="predicted"/>
<organism evidence="1 2">
    <name type="scientific">Botryotinia convoluta</name>
    <dbReference type="NCBI Taxonomy" id="54673"/>
    <lineage>
        <taxon>Eukaryota</taxon>
        <taxon>Fungi</taxon>
        <taxon>Dikarya</taxon>
        <taxon>Ascomycota</taxon>
        <taxon>Pezizomycotina</taxon>
        <taxon>Leotiomycetes</taxon>
        <taxon>Helotiales</taxon>
        <taxon>Sclerotiniaceae</taxon>
        <taxon>Botryotinia</taxon>
    </lineage>
</organism>
<dbReference type="Proteomes" id="UP000297527">
    <property type="component" value="Unassembled WGS sequence"/>
</dbReference>
<evidence type="ECO:0000313" key="1">
    <source>
        <dbReference type="EMBL" id="TGO55281.1"/>
    </source>
</evidence>
<dbReference type="OrthoDB" id="5279415at2759"/>